<evidence type="ECO:0000256" key="2">
    <source>
        <dbReference type="SAM" id="Phobius"/>
    </source>
</evidence>
<keyword evidence="2" id="KW-0472">Membrane</keyword>
<organism evidence="3 4">
    <name type="scientific">Dreissena polymorpha</name>
    <name type="common">Zebra mussel</name>
    <name type="synonym">Mytilus polymorpha</name>
    <dbReference type="NCBI Taxonomy" id="45954"/>
    <lineage>
        <taxon>Eukaryota</taxon>
        <taxon>Metazoa</taxon>
        <taxon>Spiralia</taxon>
        <taxon>Lophotrochozoa</taxon>
        <taxon>Mollusca</taxon>
        <taxon>Bivalvia</taxon>
        <taxon>Autobranchia</taxon>
        <taxon>Heteroconchia</taxon>
        <taxon>Euheterodonta</taxon>
        <taxon>Imparidentia</taxon>
        <taxon>Neoheterodontei</taxon>
        <taxon>Myida</taxon>
        <taxon>Dreissenoidea</taxon>
        <taxon>Dreissenidae</taxon>
        <taxon>Dreissena</taxon>
    </lineage>
</organism>
<evidence type="ECO:0000313" key="4">
    <source>
        <dbReference type="Proteomes" id="UP000828390"/>
    </source>
</evidence>
<keyword evidence="4" id="KW-1185">Reference proteome</keyword>
<proteinExistence type="predicted"/>
<keyword evidence="2" id="KW-0812">Transmembrane</keyword>
<evidence type="ECO:0000313" key="3">
    <source>
        <dbReference type="EMBL" id="KAH3695998.1"/>
    </source>
</evidence>
<gene>
    <name evidence="3" type="ORF">DPMN_083462</name>
</gene>
<dbReference type="AlphaFoldDB" id="A0A9D3Y8T8"/>
<feature type="transmembrane region" description="Helical" evidence="2">
    <location>
        <begin position="36"/>
        <end position="59"/>
    </location>
</feature>
<dbReference type="Proteomes" id="UP000828390">
    <property type="component" value="Unassembled WGS sequence"/>
</dbReference>
<evidence type="ECO:0000256" key="1">
    <source>
        <dbReference type="SAM" id="MobiDB-lite"/>
    </source>
</evidence>
<feature type="compositionally biased region" description="Polar residues" evidence="1">
    <location>
        <begin position="146"/>
        <end position="156"/>
    </location>
</feature>
<dbReference type="EMBL" id="JAIWYP010000016">
    <property type="protein sequence ID" value="KAH3695998.1"/>
    <property type="molecule type" value="Genomic_DNA"/>
</dbReference>
<feature type="region of interest" description="Disordered" evidence="1">
    <location>
        <begin position="99"/>
        <end position="186"/>
    </location>
</feature>
<sequence length="202" mass="22905">MMDLTRNLRFRIDTAENDSIIAYVEQRPSEYDNIGALYYVVAVVLIYGLSIVMMIASHIRRNKQDGQLRSYLKEMAALRKKNRREQLLEKMTTLATKTGYVNSPNKTQETSFTDAKNTNGLKPGTPSYSRIPSDDLDESTREISKASYSDTDSVFQFNPDALTPKTESPKTPRISPSKLLTPKMNRADGRPFFQVINENAPL</sequence>
<reference evidence="3" key="2">
    <citation type="submission" date="2020-11" db="EMBL/GenBank/DDBJ databases">
        <authorList>
            <person name="McCartney M.A."/>
            <person name="Auch B."/>
            <person name="Kono T."/>
            <person name="Mallez S."/>
            <person name="Becker A."/>
            <person name="Gohl D.M."/>
            <person name="Silverstein K.A.T."/>
            <person name="Koren S."/>
            <person name="Bechman K.B."/>
            <person name="Herman A."/>
            <person name="Abrahante J.E."/>
            <person name="Garbe J."/>
        </authorList>
    </citation>
    <scope>NUCLEOTIDE SEQUENCE</scope>
    <source>
        <strain evidence="3">Duluth1</strain>
        <tissue evidence="3">Whole animal</tissue>
    </source>
</reference>
<reference evidence="3" key="1">
    <citation type="journal article" date="2019" name="bioRxiv">
        <title>The Genome of the Zebra Mussel, Dreissena polymorpha: A Resource for Invasive Species Research.</title>
        <authorList>
            <person name="McCartney M.A."/>
            <person name="Auch B."/>
            <person name="Kono T."/>
            <person name="Mallez S."/>
            <person name="Zhang Y."/>
            <person name="Obille A."/>
            <person name="Becker A."/>
            <person name="Abrahante J.E."/>
            <person name="Garbe J."/>
            <person name="Badalamenti J.P."/>
            <person name="Herman A."/>
            <person name="Mangelson H."/>
            <person name="Liachko I."/>
            <person name="Sullivan S."/>
            <person name="Sone E.D."/>
            <person name="Koren S."/>
            <person name="Silverstein K.A.T."/>
            <person name="Beckman K.B."/>
            <person name="Gohl D.M."/>
        </authorList>
    </citation>
    <scope>NUCLEOTIDE SEQUENCE</scope>
    <source>
        <strain evidence="3">Duluth1</strain>
        <tissue evidence="3">Whole animal</tissue>
    </source>
</reference>
<accession>A0A9D3Y8T8</accession>
<feature type="compositionally biased region" description="Polar residues" evidence="1">
    <location>
        <begin position="99"/>
        <end position="130"/>
    </location>
</feature>
<name>A0A9D3Y8T8_DREPO</name>
<keyword evidence="2" id="KW-1133">Transmembrane helix</keyword>
<comment type="caution">
    <text evidence="3">The sequence shown here is derived from an EMBL/GenBank/DDBJ whole genome shotgun (WGS) entry which is preliminary data.</text>
</comment>
<protein>
    <submittedName>
        <fullName evidence="3">Uncharacterized protein</fullName>
    </submittedName>
</protein>
<dbReference type="OrthoDB" id="6085330at2759"/>